<dbReference type="PANTHER" id="PTHR48111">
    <property type="entry name" value="REGULATOR OF RPOS"/>
    <property type="match status" value="1"/>
</dbReference>
<sequence length="289" mass="32070">MANRSEPEALIGNILLVDDTLENLEVLDQLLTTQGYDVRRAINGPMALMGVAAEAPDLILLDIMMPDMDGFQVCAHLKSNPATQAIPVIFISALDAAEDKVKAFAVGGVDYIPKPFQTAEVLARVENQMAIATLRKLLEQKSNQLLKQNHQLQDVLSERRQTLASIQEADERYRDMFENAAVGIFQCSATGRYFRVNAALAAIYGYASPPDLLWSVANPQGKLPYVDPNHWTRFTQQMAVQGLLKSLQAQVYRADGSIVTILESVRTVKNQEGQFLYYEGFVQEIPPVV</sequence>
<gene>
    <name evidence="10" type="ORF">DO97_13145</name>
</gene>
<evidence type="ECO:0000256" key="6">
    <source>
        <dbReference type="PROSITE-ProRule" id="PRU00169"/>
    </source>
</evidence>
<evidence type="ECO:0000256" key="4">
    <source>
        <dbReference type="ARBA" id="ARBA00023125"/>
    </source>
</evidence>
<evidence type="ECO:0000256" key="1">
    <source>
        <dbReference type="ARBA" id="ARBA00022553"/>
    </source>
</evidence>
<dbReference type="GO" id="GO:0005829">
    <property type="term" value="C:cytosol"/>
    <property type="evidence" value="ECO:0007669"/>
    <property type="project" value="TreeGrafter"/>
</dbReference>
<dbReference type="InterPro" id="IPR035965">
    <property type="entry name" value="PAS-like_dom_sf"/>
</dbReference>
<dbReference type="InterPro" id="IPR000014">
    <property type="entry name" value="PAS"/>
</dbReference>
<dbReference type="NCBIfam" id="TIGR00229">
    <property type="entry name" value="sensory_box"/>
    <property type="match status" value="1"/>
</dbReference>
<dbReference type="InterPro" id="IPR011006">
    <property type="entry name" value="CheY-like_superfamily"/>
</dbReference>
<dbReference type="RefSeq" id="WP_036534959.1">
    <property type="nucleotide sequence ID" value="NZ_JJML01000040.1"/>
</dbReference>
<dbReference type="SUPFAM" id="SSF52172">
    <property type="entry name" value="CheY-like"/>
    <property type="match status" value="1"/>
</dbReference>
<dbReference type="CDD" id="cd19920">
    <property type="entry name" value="REC_PA4781-like"/>
    <property type="match status" value="1"/>
</dbReference>
<dbReference type="GO" id="GO:0000156">
    <property type="term" value="F:phosphorelay response regulator activity"/>
    <property type="evidence" value="ECO:0007669"/>
    <property type="project" value="TreeGrafter"/>
</dbReference>
<reference evidence="10 11" key="1">
    <citation type="journal article" date="2014" name="Mol. Ecol.">
        <title>Evolution of Synechococcus.</title>
        <authorList>
            <person name="Dvorak P."/>
            <person name="Casamatta D."/>
            <person name="Hasler P."/>
            <person name="Poulickova A."/>
            <person name="Ondrej V."/>
            <person name="Sanges R."/>
        </authorList>
    </citation>
    <scope>NUCLEOTIDE SEQUENCE [LARGE SCALE GENOMIC DNA]</scope>
    <source>
        <strain evidence="10 11">CAUP A 1101</strain>
    </source>
</reference>
<dbReference type="OrthoDB" id="1927110at2"/>
<evidence type="ECO:0000313" key="11">
    <source>
        <dbReference type="Proteomes" id="UP000030170"/>
    </source>
</evidence>
<dbReference type="EMBL" id="JJML01000040">
    <property type="protein sequence ID" value="KGF72053.1"/>
    <property type="molecule type" value="Genomic_DNA"/>
</dbReference>
<evidence type="ECO:0000259" key="9">
    <source>
        <dbReference type="PROSITE" id="PS50113"/>
    </source>
</evidence>
<evidence type="ECO:0000259" key="8">
    <source>
        <dbReference type="PROSITE" id="PS50112"/>
    </source>
</evidence>
<keyword evidence="11" id="KW-1185">Reference proteome</keyword>
<keyword evidence="1 6" id="KW-0597">Phosphoprotein</keyword>
<accession>A0A098TMI4</accession>
<feature type="modified residue" description="4-aspartylphosphate" evidence="6">
    <location>
        <position position="62"/>
    </location>
</feature>
<keyword evidence="4" id="KW-0238">DNA-binding</keyword>
<dbReference type="Gene3D" id="3.30.450.20">
    <property type="entry name" value="PAS domain"/>
    <property type="match status" value="1"/>
</dbReference>
<keyword evidence="5" id="KW-0804">Transcription</keyword>
<dbReference type="Gene3D" id="3.40.50.2300">
    <property type="match status" value="1"/>
</dbReference>
<evidence type="ECO:0000256" key="3">
    <source>
        <dbReference type="ARBA" id="ARBA00023015"/>
    </source>
</evidence>
<dbReference type="Pfam" id="PF13188">
    <property type="entry name" value="PAS_8"/>
    <property type="match status" value="1"/>
</dbReference>
<comment type="caution">
    <text evidence="10">The sequence shown here is derived from an EMBL/GenBank/DDBJ whole genome shotgun (WGS) entry which is preliminary data.</text>
</comment>
<dbReference type="PANTHER" id="PTHR48111:SF1">
    <property type="entry name" value="TWO-COMPONENT RESPONSE REGULATOR ORR33"/>
    <property type="match status" value="1"/>
</dbReference>
<proteinExistence type="predicted"/>
<dbReference type="InterPro" id="IPR039420">
    <property type="entry name" value="WalR-like"/>
</dbReference>
<feature type="domain" description="PAC" evidence="9">
    <location>
        <begin position="245"/>
        <end position="289"/>
    </location>
</feature>
<evidence type="ECO:0000256" key="5">
    <source>
        <dbReference type="ARBA" id="ARBA00023163"/>
    </source>
</evidence>
<protein>
    <submittedName>
        <fullName evidence="10">Two-component response regulator</fullName>
    </submittedName>
</protein>
<feature type="domain" description="PAS" evidence="8">
    <location>
        <begin position="169"/>
        <end position="206"/>
    </location>
</feature>
<keyword evidence="2" id="KW-0902">Two-component regulatory system</keyword>
<dbReference type="AlphaFoldDB" id="A0A098TMI4"/>
<dbReference type="Pfam" id="PF00072">
    <property type="entry name" value="Response_reg"/>
    <property type="match status" value="1"/>
</dbReference>
<dbReference type="SUPFAM" id="SSF55785">
    <property type="entry name" value="PYP-like sensor domain (PAS domain)"/>
    <property type="match status" value="1"/>
</dbReference>
<dbReference type="GO" id="GO:0032993">
    <property type="term" value="C:protein-DNA complex"/>
    <property type="evidence" value="ECO:0007669"/>
    <property type="project" value="TreeGrafter"/>
</dbReference>
<evidence type="ECO:0000256" key="2">
    <source>
        <dbReference type="ARBA" id="ARBA00023012"/>
    </source>
</evidence>
<organism evidence="10 11">
    <name type="scientific">Neosynechococcus sphagnicola sy1</name>
    <dbReference type="NCBI Taxonomy" id="1497020"/>
    <lineage>
        <taxon>Bacteria</taxon>
        <taxon>Bacillati</taxon>
        <taxon>Cyanobacteriota</taxon>
        <taxon>Cyanophyceae</taxon>
        <taxon>Neosynechococcales</taxon>
        <taxon>Neosynechococcaceae</taxon>
        <taxon>Neosynechococcus</taxon>
    </lineage>
</organism>
<dbReference type="GO" id="GO:0006355">
    <property type="term" value="P:regulation of DNA-templated transcription"/>
    <property type="evidence" value="ECO:0007669"/>
    <property type="project" value="TreeGrafter"/>
</dbReference>
<keyword evidence="3" id="KW-0805">Transcription regulation</keyword>
<dbReference type="InterPro" id="IPR000700">
    <property type="entry name" value="PAS-assoc_C"/>
</dbReference>
<evidence type="ECO:0000259" key="7">
    <source>
        <dbReference type="PROSITE" id="PS50110"/>
    </source>
</evidence>
<dbReference type="PROSITE" id="PS50113">
    <property type="entry name" value="PAC"/>
    <property type="match status" value="1"/>
</dbReference>
<dbReference type="GO" id="GO:0000976">
    <property type="term" value="F:transcription cis-regulatory region binding"/>
    <property type="evidence" value="ECO:0007669"/>
    <property type="project" value="TreeGrafter"/>
</dbReference>
<dbReference type="STRING" id="1497020.DO97_13145"/>
<feature type="domain" description="Response regulatory" evidence="7">
    <location>
        <begin position="13"/>
        <end position="129"/>
    </location>
</feature>
<dbReference type="PROSITE" id="PS50112">
    <property type="entry name" value="PAS"/>
    <property type="match status" value="1"/>
</dbReference>
<name>A0A098TMI4_9CYAN</name>
<dbReference type="Proteomes" id="UP000030170">
    <property type="component" value="Unassembled WGS sequence"/>
</dbReference>
<dbReference type="SMART" id="SM00448">
    <property type="entry name" value="REC"/>
    <property type="match status" value="1"/>
</dbReference>
<dbReference type="PROSITE" id="PS50110">
    <property type="entry name" value="RESPONSE_REGULATORY"/>
    <property type="match status" value="1"/>
</dbReference>
<dbReference type="InterPro" id="IPR001789">
    <property type="entry name" value="Sig_transdc_resp-reg_receiver"/>
</dbReference>
<evidence type="ECO:0000313" key="10">
    <source>
        <dbReference type="EMBL" id="KGF72053.1"/>
    </source>
</evidence>